<feature type="domain" description="MATH" evidence="4">
    <location>
        <begin position="3"/>
        <end position="132"/>
    </location>
</feature>
<dbReference type="Pfam" id="PF24570">
    <property type="entry name" value="BACK_BPM_SPOP"/>
    <property type="match status" value="1"/>
</dbReference>
<dbReference type="InterPro" id="IPR008974">
    <property type="entry name" value="TRAF-like"/>
</dbReference>
<reference evidence="5" key="1">
    <citation type="submission" date="2020-10" db="EMBL/GenBank/DDBJ databases">
        <authorList>
            <person name="Han B."/>
            <person name="Lu T."/>
            <person name="Zhao Q."/>
            <person name="Huang X."/>
            <person name="Zhao Y."/>
        </authorList>
    </citation>
    <scope>NUCLEOTIDE SEQUENCE</scope>
</reference>
<dbReference type="CDD" id="cd00121">
    <property type="entry name" value="MATH"/>
    <property type="match status" value="1"/>
</dbReference>
<dbReference type="Gene3D" id="3.30.710.10">
    <property type="entry name" value="Potassium Channel Kv1.1, Chain A"/>
    <property type="match status" value="1"/>
</dbReference>
<name>A0A811R7X2_9POAL</name>
<gene>
    <name evidence="5" type="ORF">NCGR_LOCUS49438</name>
</gene>
<dbReference type="OrthoDB" id="598013at2759"/>
<evidence type="ECO:0000256" key="2">
    <source>
        <dbReference type="ARBA" id="ARBA00010846"/>
    </source>
</evidence>
<organism evidence="5 6">
    <name type="scientific">Miscanthus lutarioriparius</name>
    <dbReference type="NCBI Taxonomy" id="422564"/>
    <lineage>
        <taxon>Eukaryota</taxon>
        <taxon>Viridiplantae</taxon>
        <taxon>Streptophyta</taxon>
        <taxon>Embryophyta</taxon>
        <taxon>Tracheophyta</taxon>
        <taxon>Spermatophyta</taxon>
        <taxon>Magnoliopsida</taxon>
        <taxon>Liliopsida</taxon>
        <taxon>Poales</taxon>
        <taxon>Poaceae</taxon>
        <taxon>PACMAD clade</taxon>
        <taxon>Panicoideae</taxon>
        <taxon>Andropogonodae</taxon>
        <taxon>Andropogoneae</taxon>
        <taxon>Saccharinae</taxon>
        <taxon>Miscanthus</taxon>
    </lineage>
</organism>
<dbReference type="CDD" id="cd18280">
    <property type="entry name" value="BTB_POZ_BPM_plant"/>
    <property type="match status" value="1"/>
</dbReference>
<comment type="pathway">
    <text evidence="1">Protein modification; protein ubiquitination.</text>
</comment>
<feature type="domain" description="BTB" evidence="3">
    <location>
        <begin position="161"/>
        <end position="228"/>
    </location>
</feature>
<evidence type="ECO:0000313" key="6">
    <source>
        <dbReference type="Proteomes" id="UP000604825"/>
    </source>
</evidence>
<dbReference type="GO" id="GO:0016567">
    <property type="term" value="P:protein ubiquitination"/>
    <property type="evidence" value="ECO:0007669"/>
    <property type="project" value="InterPro"/>
</dbReference>
<dbReference type="SUPFAM" id="SSF49599">
    <property type="entry name" value="TRAF domain-like"/>
    <property type="match status" value="1"/>
</dbReference>
<evidence type="ECO:0000313" key="5">
    <source>
        <dbReference type="EMBL" id="CAD6266133.1"/>
    </source>
</evidence>
<protein>
    <submittedName>
        <fullName evidence="5">Uncharacterized protein</fullName>
    </submittedName>
</protein>
<dbReference type="InterPro" id="IPR045005">
    <property type="entry name" value="BPM1-6"/>
</dbReference>
<proteinExistence type="inferred from homology"/>
<dbReference type="SUPFAM" id="SSF54695">
    <property type="entry name" value="POZ domain"/>
    <property type="match status" value="1"/>
</dbReference>
<dbReference type="Proteomes" id="UP000604825">
    <property type="component" value="Unassembled WGS sequence"/>
</dbReference>
<dbReference type="Pfam" id="PF22486">
    <property type="entry name" value="MATH_2"/>
    <property type="match status" value="1"/>
</dbReference>
<dbReference type="PANTHER" id="PTHR26379:SF469">
    <property type="entry name" value="MAB1"/>
    <property type="match status" value="1"/>
</dbReference>
<evidence type="ECO:0000259" key="4">
    <source>
        <dbReference type="PROSITE" id="PS50144"/>
    </source>
</evidence>
<dbReference type="Gene3D" id="1.25.40.420">
    <property type="match status" value="1"/>
</dbReference>
<comment type="caution">
    <text evidence="5">The sequence shown here is derived from an EMBL/GenBank/DDBJ whole genome shotgun (WGS) entry which is preliminary data.</text>
</comment>
<dbReference type="PANTHER" id="PTHR26379">
    <property type="entry name" value="BTB/POZ AND MATH DOMAIN-CONTAINING PROTEIN 1"/>
    <property type="match status" value="1"/>
</dbReference>
<dbReference type="InterPro" id="IPR011333">
    <property type="entry name" value="SKP1/BTB/POZ_sf"/>
</dbReference>
<dbReference type="InterPro" id="IPR000210">
    <property type="entry name" value="BTB/POZ_dom"/>
</dbReference>
<dbReference type="InterPro" id="IPR002083">
    <property type="entry name" value="MATH/TRAF_dom"/>
</dbReference>
<dbReference type="InterPro" id="IPR056423">
    <property type="entry name" value="BACK_BPM_SPOP"/>
</dbReference>
<dbReference type="Pfam" id="PF00651">
    <property type="entry name" value="BTB"/>
    <property type="match status" value="1"/>
</dbReference>
<dbReference type="AlphaFoldDB" id="A0A811R7X2"/>
<sequence length="329" mass="36136">MLGSGFLEFKLNYAQIHHFGIGDVVSSENFSAGGYLWRINCYPRGDKVDGDNEHLSIYLQLLTKSKNVRVRAIFDASMVCRDGTLSSSDALRSVEVYPPRGGIELGWKRFVKRSHLELLYVMNGRVTILCGVIVIDSTLPVPPPPDLASHLGHLLDSTLGTDVYFIVGGEVFPAHRAVLAARSPVFNAELFGAMADATMPSITLHDIEPAAFKVMLQFIYTDALPSDDELGDPLAEIMMIHLLVAADRFALDRLKVICELKLCENVSAETAASILVCAETYGCPELKRKCMDFFAVKTNFRKAVVTDGFVMLLQKFPTLAADLAMTVGL</sequence>
<evidence type="ECO:0000256" key="1">
    <source>
        <dbReference type="ARBA" id="ARBA00004906"/>
    </source>
</evidence>
<dbReference type="Gene3D" id="2.60.210.10">
    <property type="entry name" value="Apoptosis, Tumor Necrosis Factor Receptor Associated Protein 2, Chain A"/>
    <property type="match status" value="1"/>
</dbReference>
<dbReference type="PROSITE" id="PS50097">
    <property type="entry name" value="BTB"/>
    <property type="match status" value="1"/>
</dbReference>
<dbReference type="EMBL" id="CAJGYO010000013">
    <property type="protein sequence ID" value="CAD6266133.1"/>
    <property type="molecule type" value="Genomic_DNA"/>
</dbReference>
<comment type="similarity">
    <text evidence="2">Belongs to the Tdpoz family.</text>
</comment>
<dbReference type="PROSITE" id="PS50144">
    <property type="entry name" value="MATH"/>
    <property type="match status" value="1"/>
</dbReference>
<accession>A0A811R7X2</accession>
<evidence type="ECO:0000259" key="3">
    <source>
        <dbReference type="PROSITE" id="PS50097"/>
    </source>
</evidence>
<keyword evidence="6" id="KW-1185">Reference proteome</keyword>
<dbReference type="SMART" id="SM00225">
    <property type="entry name" value="BTB"/>
    <property type="match status" value="1"/>
</dbReference>